<evidence type="ECO:0000313" key="2">
    <source>
        <dbReference type="EMBL" id="CRG90296.1"/>
    </source>
</evidence>
<sequence length="1987" mass="223114">MPEIGSYPTLAMVNLHHAGQFSQKLADLRAAFSCASGQLDDLTSAMKTLCKTFGQLCLSLHQTNKPFEGYDGFEKMLRNCEVFVQSFQPAKAGKPWTCSADSVSKLEAQIMMQIALLSTTNIVLLAETFFIGESHTIDEITQLAFVNHSTDEHDLELWEKIQRLIYRRKRRPALDSSHIVTSAMDFLRLEKEVQSQVRQLLLSHHPSLPGRTTSQTLPQPLDLSTLSDEALLERAQQQRRFLLSASRQSFFQQPLQIRSRLNVLQDYDYPGEVAKQQKRNQLVGDGMISFSLASRHFRYTLTRIEAKVVDKKRVIHCTGSDGDIFIYHDLPSKLKRHPTTDHPDIGNTSEVYFSEILHVEVRSYSEKIASGDAYIYYKFNEPSTICQFQEIVRDKDLLHTFCVSQINTANGKQVSYQHLKIWRDRHTQGCSLSFLRNAAPTDQTYVEFPLSMLTMNMAKQQKDSRTVQIDFTQESSSTPWRFSMDHSSSTRRLSGASSIASVKTMTNATVKQTEKIQSLAATMAFLLIKFTNPKDIETFCSALAHLQSDPLSPLPKPTNTPPLCQRGFAPSFNEDEYPIGSYFRSSLGSISGMTSPRRTTYEDYTVGWITALPVEMKAAILMLDELHDKLSQQHPQDNNTYVLGRVANHNVVLTCLSAGYIGNNNTAVTATQMAFTFPNISIRLMVGIGGGVPGDNIDIRLGDVVVGKPSPHDNGVVRYDFEKTTIGGFKRIGSLPPPPARLLTVTTLLEAIHSNKSDPITDRLEIFHQRPEFRYPGADNDQLFVSDYDHVTNQPTCASCDPDKLIQRPPRQGRTRIHYGTIASGNQVMKDARTRDALRQKYGALCFEMEAARLMHLNIFPCVVIRGICDYSDTHKNKQWQGYAAAVAVAYAKELLEHVSHVHVNDNRSRIFGESRWLDNDRSYGIIQMGLIDHIMRHDIKKNRITSATQVKIIVNWDPLDFLQSQYDLGREQSLREVITITGDSVNAQLATVSSYITQTWPKYTFILLDTIQKAISQNDRAFSNLKGNFQITADLKTKTFLIKGSDDFVVTVTQQLTWLAAACRASQEGIAYCFAKYIELRATRSDDLITTFQIDFEISPIESKTIGSEDVGSCWRDIVGDSVIVRGFPIAPRVSNHIGLEISVGAMAALADISFITQHEDGLLLKGWSHAFIPVKREHDSVQWHVIEKPSGRIQFEDIENNCATRLSVHELSQEDLFTTRAILGWSADSVNNLATMKIRYTSIKYSKATQMNSRGSLPDRIFGIFNRKSTSTLFALGKKDGTRGFTYFPKPNYYEDMLDAAKQVHIILQDTDEARAWHTNAERLILQIICHRHALNPLQFNGREVEIVCADPTNPASVRHAMMKNVGEPISSAMDIEMAGPTIKKFGHLVSELFHMVLALMSPPQEAENVTAYWKTQKHIHGWEYMDLVDKTFPMKRREIRTGEACGNWPKFAHDIQALILFGANFGDILLPKDVANFCANFQRLPRGNFFLAVEVKTLIELYKRAGTNSEHKRLTITGIQWRQSPHIFEPCPGEGRAGRGCACDRIQELVFNGSNCTNRSPEDLNYDGIVIFGRRGTYNNGMVGSNMAGHIPSANNCQSENATSADPSGPFTPQIEISKPKSALSAYINASSTLSDSFPPCGEFQIALICALPLEYDAVSLIFDWFWDKGHWYSRAGDLNRYRAGRIGKYNAVLTVLSDAGKVHAASAAARIRSSYSNIRLAIVVGVCGGVPKNDKPNCDEIILGDVVISKSIIQYDLQTLYPDGPIPKCDIDNSLSRPDKHTRNLLKTLETEDGLEQLQQRTAHHLRLLQAKSIEKQRPDKYYYPGAAEDKLFKPTYRHKHHGDSTCICRDCNGKFNRVCEEALSLSCASVHCNDEYLIPRERLQKQLERDGSCEVHVPLIHIGRIASGDTVMKSGEDRDSIARQYRVIAFEMEGAGVWDEIQSCIVVKGVCDYADSHKNKAWQAFAAATAAATVEAFLERDL</sequence>
<dbReference type="InterPro" id="IPR035994">
    <property type="entry name" value="Nucleoside_phosphorylase_sf"/>
</dbReference>
<organism evidence="2 3">
    <name type="scientific">Talaromyces islandicus</name>
    <name type="common">Penicillium islandicum</name>
    <dbReference type="NCBI Taxonomy" id="28573"/>
    <lineage>
        <taxon>Eukaryota</taxon>
        <taxon>Fungi</taxon>
        <taxon>Dikarya</taxon>
        <taxon>Ascomycota</taxon>
        <taxon>Pezizomycotina</taxon>
        <taxon>Eurotiomycetes</taxon>
        <taxon>Eurotiomycetidae</taxon>
        <taxon>Eurotiales</taxon>
        <taxon>Trichocomaceae</taxon>
        <taxon>Talaromyces</taxon>
        <taxon>Talaromyces sect. Islandici</taxon>
    </lineage>
</organism>
<feature type="domain" description="Nucleoside phosphorylase" evidence="1">
    <location>
        <begin position="608"/>
        <end position="880"/>
    </location>
</feature>
<dbReference type="SUPFAM" id="SSF53167">
    <property type="entry name" value="Purine and uridine phosphorylases"/>
    <property type="match status" value="2"/>
</dbReference>
<dbReference type="OrthoDB" id="4133481at2759"/>
<dbReference type="Proteomes" id="UP000054383">
    <property type="component" value="Unassembled WGS sequence"/>
</dbReference>
<keyword evidence="3" id="KW-1185">Reference proteome</keyword>
<dbReference type="InterPro" id="IPR000845">
    <property type="entry name" value="Nucleoside_phosphorylase_d"/>
</dbReference>
<feature type="domain" description="Nucleoside phosphorylase" evidence="1">
    <location>
        <begin position="1649"/>
        <end position="1769"/>
    </location>
</feature>
<protein>
    <recommendedName>
        <fullName evidence="1">Nucleoside phosphorylase domain-containing protein</fullName>
    </recommendedName>
</protein>
<evidence type="ECO:0000259" key="1">
    <source>
        <dbReference type="Pfam" id="PF01048"/>
    </source>
</evidence>
<accession>A0A0U1M5T2</accession>
<dbReference type="Pfam" id="PF01048">
    <property type="entry name" value="PNP_UDP_1"/>
    <property type="match status" value="2"/>
</dbReference>
<dbReference type="InterPro" id="IPR053137">
    <property type="entry name" value="NLR-like"/>
</dbReference>
<dbReference type="GO" id="GO:0003824">
    <property type="term" value="F:catalytic activity"/>
    <property type="evidence" value="ECO:0007669"/>
    <property type="project" value="InterPro"/>
</dbReference>
<reference evidence="2 3" key="1">
    <citation type="submission" date="2015-04" db="EMBL/GenBank/DDBJ databases">
        <authorList>
            <person name="Syromyatnikov M.Y."/>
            <person name="Popov V.N."/>
        </authorList>
    </citation>
    <scope>NUCLEOTIDE SEQUENCE [LARGE SCALE GENOMIC DNA]</scope>
    <source>
        <strain evidence="2">WF-38-12</strain>
    </source>
</reference>
<dbReference type="Gene3D" id="3.40.50.1580">
    <property type="entry name" value="Nucleoside phosphorylase domain"/>
    <property type="match status" value="2"/>
</dbReference>
<name>A0A0U1M5T2_TALIS</name>
<gene>
    <name evidence="2" type="ORF">PISL3812_07339</name>
</gene>
<dbReference type="PANTHER" id="PTHR46082:SF11">
    <property type="entry name" value="AAA+ ATPASE DOMAIN-CONTAINING PROTEIN-RELATED"/>
    <property type="match status" value="1"/>
</dbReference>
<dbReference type="PANTHER" id="PTHR46082">
    <property type="entry name" value="ATP/GTP-BINDING PROTEIN-RELATED"/>
    <property type="match status" value="1"/>
</dbReference>
<dbReference type="EMBL" id="CVMT01000007">
    <property type="protein sequence ID" value="CRG90296.1"/>
    <property type="molecule type" value="Genomic_DNA"/>
</dbReference>
<evidence type="ECO:0000313" key="3">
    <source>
        <dbReference type="Proteomes" id="UP000054383"/>
    </source>
</evidence>
<dbReference type="GO" id="GO:0009116">
    <property type="term" value="P:nucleoside metabolic process"/>
    <property type="evidence" value="ECO:0007669"/>
    <property type="project" value="InterPro"/>
</dbReference>
<proteinExistence type="predicted"/>